<evidence type="ECO:0000313" key="2">
    <source>
        <dbReference type="EMBL" id="CCC06860.1"/>
    </source>
</evidence>
<name>F7VND1_SORMK</name>
<feature type="compositionally biased region" description="Low complexity" evidence="1">
    <location>
        <begin position="296"/>
        <end position="313"/>
    </location>
</feature>
<feature type="compositionally biased region" description="Polar residues" evidence="1">
    <location>
        <begin position="15"/>
        <end position="25"/>
    </location>
</feature>
<dbReference type="OrthoDB" id="10614945at2759"/>
<gene>
    <name evidence="2" type="ORF">SMAC_00886</name>
</gene>
<feature type="compositionally biased region" description="Polar residues" evidence="1">
    <location>
        <begin position="222"/>
        <end position="231"/>
    </location>
</feature>
<proteinExistence type="predicted"/>
<organism evidence="2 3">
    <name type="scientific">Sordaria macrospora (strain ATCC MYA-333 / DSM 997 / K(L3346) / K-hell)</name>
    <dbReference type="NCBI Taxonomy" id="771870"/>
    <lineage>
        <taxon>Eukaryota</taxon>
        <taxon>Fungi</taxon>
        <taxon>Dikarya</taxon>
        <taxon>Ascomycota</taxon>
        <taxon>Pezizomycotina</taxon>
        <taxon>Sordariomycetes</taxon>
        <taxon>Sordariomycetidae</taxon>
        <taxon>Sordariales</taxon>
        <taxon>Sordariaceae</taxon>
        <taxon>Sordaria</taxon>
    </lineage>
</organism>
<feature type="compositionally biased region" description="Pro residues" evidence="1">
    <location>
        <begin position="323"/>
        <end position="334"/>
    </location>
</feature>
<reference evidence="2 3" key="1">
    <citation type="journal article" date="2010" name="PLoS Genet.">
        <title>De novo assembly of a 40 Mb eukaryotic genome from short sequence reads: Sordaria macrospora, a model organism for fungal morphogenesis.</title>
        <authorList>
            <person name="Nowrousian M."/>
            <person name="Stajich J."/>
            <person name="Chu M."/>
            <person name="Engh I."/>
            <person name="Espagne E."/>
            <person name="Halliday K."/>
            <person name="Kamerewerd J."/>
            <person name="Kempken F."/>
            <person name="Knab B."/>
            <person name="Kuo H.C."/>
            <person name="Osiewacz H.D."/>
            <person name="Poeggeler S."/>
            <person name="Read N."/>
            <person name="Seiler S."/>
            <person name="Smith K."/>
            <person name="Zickler D."/>
            <person name="Kueck U."/>
            <person name="Freitag M."/>
        </authorList>
    </citation>
    <scope>NUCLEOTIDE SEQUENCE [LARGE SCALE GENOMIC DNA]</scope>
    <source>
        <strain evidence="3">ATCC MYA-333 / DSM 997 / K(L3346) / K-hell</strain>
        <tissue evidence="2">Mycelium</tissue>
    </source>
</reference>
<keyword evidence="3" id="KW-1185">Reference proteome</keyword>
<dbReference type="EMBL" id="CABT02000002">
    <property type="protein sequence ID" value="CCC06860.1"/>
    <property type="molecule type" value="Genomic_DNA"/>
</dbReference>
<evidence type="ECO:0000313" key="3">
    <source>
        <dbReference type="Proteomes" id="UP000001881"/>
    </source>
</evidence>
<feature type="region of interest" description="Disordered" evidence="1">
    <location>
        <begin position="1"/>
        <end position="162"/>
    </location>
</feature>
<protein>
    <submittedName>
        <fullName evidence="2">WGS project CABT00000000 data, contig 2.2</fullName>
    </submittedName>
</protein>
<feature type="compositionally biased region" description="Low complexity" evidence="1">
    <location>
        <begin position="345"/>
        <end position="363"/>
    </location>
</feature>
<feature type="region of interest" description="Disordered" evidence="1">
    <location>
        <begin position="476"/>
        <end position="536"/>
    </location>
</feature>
<dbReference type="AlphaFoldDB" id="F7VND1"/>
<feature type="region of interest" description="Disordered" evidence="1">
    <location>
        <begin position="185"/>
        <end position="410"/>
    </location>
</feature>
<dbReference type="HOGENOM" id="CLU_455669_0_0_1"/>
<feature type="compositionally biased region" description="Pro residues" evidence="1">
    <location>
        <begin position="78"/>
        <end position="90"/>
    </location>
</feature>
<dbReference type="VEuPathDB" id="FungiDB:SMAC_00886"/>
<evidence type="ECO:0000256" key="1">
    <source>
        <dbReference type="SAM" id="MobiDB-lite"/>
    </source>
</evidence>
<accession>F7VND1</accession>
<comment type="caution">
    <text evidence="2">The sequence shown here is derived from an EMBL/GenBank/DDBJ whole genome shotgun (WGS) entry which is preliminary data.</text>
</comment>
<dbReference type="Proteomes" id="UP000001881">
    <property type="component" value="Unassembled WGS sequence"/>
</dbReference>
<sequence>MNHQQSSLPVRLHDTSGTSGAQSISFGPEPTPIQRAQTPFRIPRQSQSALAVRTAMKPTAMLTRTRTMESKSDNNVKPPAPPTRAAPPIPRRQTSLNIRTRNHRLSGGEGGHGDQRQDTVQSYEKAFPFLTGEDSDSPGDDSVQRATAHAASYRGPGADIHAHGSVTRNIRTSYVAAVGRLPSTASISSSETYGGEDYEPQPQEQDQNGRLSNEEERATPTLVRSSHPNQTRSDHSSFTRTPRTGGSTGSIIKRNRGSDINVRDSSDDDGHLESSLSLQQSSKNSLRTRTRPSEQSKSSSFASSSVTATSAKSRQNRGRAITRPPPPPPCPPVPGATTSSEEHLSSPTSMSRTSSMTTRVSSPAEFDAMEFGLVDTPRRADGRGKAPTRSGRATGYDGNHSDDDTQDTGSYGMDLGFTTQTLPSRNNRQSGLQNGSGGFLGIDRVRQVAGNVNGPNGFRGRVAAAAARYETGGGAGGSLNSRTGGVTMGSGTGSWRQKGNQARVMRGDERVERVGESKDREKEKQPGRWAWPSWWL</sequence>
<feature type="compositionally biased region" description="Basic and acidic residues" evidence="1">
    <location>
        <begin position="261"/>
        <end position="272"/>
    </location>
</feature>
<feature type="compositionally biased region" description="Basic and acidic residues" evidence="1">
    <location>
        <begin position="505"/>
        <end position="526"/>
    </location>
</feature>
<dbReference type="InParanoid" id="F7VND1"/>